<dbReference type="AlphaFoldDB" id="A0A6A6WXN4"/>
<keyword evidence="3" id="KW-1185">Reference proteome</keyword>
<feature type="region of interest" description="Disordered" evidence="1">
    <location>
        <begin position="166"/>
        <end position="191"/>
    </location>
</feature>
<evidence type="ECO:0000313" key="2">
    <source>
        <dbReference type="EMBL" id="KAF2788715.1"/>
    </source>
</evidence>
<gene>
    <name evidence="2" type="ORF">K505DRAFT_104075</name>
</gene>
<name>A0A6A6WXN4_9PLEO</name>
<proteinExistence type="predicted"/>
<evidence type="ECO:0000313" key="3">
    <source>
        <dbReference type="Proteomes" id="UP000799757"/>
    </source>
</evidence>
<sequence>MQHSPLGRPHSNPLIDGRRRSLDMSGFNMGVALDKFGDMRLEVTRLNGELQTVLGERDSFRDQLDRTQAELLHTMDLHNDALIAKEAIEHSFEPTSKESKKLKTENEYVRKEWIRLDKIIDSRDAEIRKLKTKSNEQDAKIEKHKVIQQEALDHLEAKLRREKEAVERQLREANKATSAEKSKNDKLKSEKKTLEKTISNLETALKESQRDVSELEITKKSQKTSIDFLEGELARETITRDERNSDVRKAQESAFKMMMEPAIWMPKADTDIRRSLDRLGEDLWSWTKSCVRKDIDPKLLRGDVAQRMLRRISQVTGGKYYFNLEDPRHCAKLPALICISAITSLLYARLFKNPFFWQMSATTHTDNDISRDTYQVYIDAMEVDEKGANEWRCQMLRTFDPHIANDEQTDTDSKPEKCRSAAVQSFINEFLSSDANMFLNLNAISNEARLKQLVAIATKATRLSYHLWTHKTRLSILNLEDLNLEDEGGVIRYENGAELLQHHAYHNVELSRDDRCLDGKPIALITHPAIIAYGDPSGEHYGEYKVWKKAEAWMG</sequence>
<organism evidence="2 3">
    <name type="scientific">Melanomma pulvis-pyrius CBS 109.77</name>
    <dbReference type="NCBI Taxonomy" id="1314802"/>
    <lineage>
        <taxon>Eukaryota</taxon>
        <taxon>Fungi</taxon>
        <taxon>Dikarya</taxon>
        <taxon>Ascomycota</taxon>
        <taxon>Pezizomycotina</taxon>
        <taxon>Dothideomycetes</taxon>
        <taxon>Pleosporomycetidae</taxon>
        <taxon>Pleosporales</taxon>
        <taxon>Melanommataceae</taxon>
        <taxon>Melanomma</taxon>
    </lineage>
</organism>
<dbReference type="EMBL" id="MU002193">
    <property type="protein sequence ID" value="KAF2788715.1"/>
    <property type="molecule type" value="Genomic_DNA"/>
</dbReference>
<dbReference type="Proteomes" id="UP000799757">
    <property type="component" value="Unassembled WGS sequence"/>
</dbReference>
<protein>
    <submittedName>
        <fullName evidence="2">Uncharacterized protein</fullName>
    </submittedName>
</protein>
<evidence type="ECO:0000256" key="1">
    <source>
        <dbReference type="SAM" id="MobiDB-lite"/>
    </source>
</evidence>
<reference evidence="2" key="1">
    <citation type="journal article" date="2020" name="Stud. Mycol.">
        <title>101 Dothideomycetes genomes: a test case for predicting lifestyles and emergence of pathogens.</title>
        <authorList>
            <person name="Haridas S."/>
            <person name="Albert R."/>
            <person name="Binder M."/>
            <person name="Bloem J."/>
            <person name="Labutti K."/>
            <person name="Salamov A."/>
            <person name="Andreopoulos B."/>
            <person name="Baker S."/>
            <person name="Barry K."/>
            <person name="Bills G."/>
            <person name="Bluhm B."/>
            <person name="Cannon C."/>
            <person name="Castanera R."/>
            <person name="Culley D."/>
            <person name="Daum C."/>
            <person name="Ezra D."/>
            <person name="Gonzalez J."/>
            <person name="Henrissat B."/>
            <person name="Kuo A."/>
            <person name="Liang C."/>
            <person name="Lipzen A."/>
            <person name="Lutzoni F."/>
            <person name="Magnuson J."/>
            <person name="Mondo S."/>
            <person name="Nolan M."/>
            <person name="Ohm R."/>
            <person name="Pangilinan J."/>
            <person name="Park H.-J."/>
            <person name="Ramirez L."/>
            <person name="Alfaro M."/>
            <person name="Sun H."/>
            <person name="Tritt A."/>
            <person name="Yoshinaga Y."/>
            <person name="Zwiers L.-H."/>
            <person name="Turgeon B."/>
            <person name="Goodwin S."/>
            <person name="Spatafora J."/>
            <person name="Crous P."/>
            <person name="Grigoriev I."/>
        </authorList>
    </citation>
    <scope>NUCLEOTIDE SEQUENCE</scope>
    <source>
        <strain evidence="2">CBS 109.77</strain>
    </source>
</reference>
<dbReference type="OrthoDB" id="4156714at2759"/>
<accession>A0A6A6WXN4</accession>